<gene>
    <name evidence="1" type="ORF">B0H17DRAFT_1202684</name>
</gene>
<sequence length="154" mass="17237">MFYYVCIHLLHATREGSFAGQHITLIAGLLRLLKEEGLARDNPEGENASALGFLKFPTLLQLGPDIPILPGSKYIPGTVGLSPDPEYVKGDSFLNDLAQYGREHEAMETPNVTPVQRGGDEKARRWSCADGRLWLLILEELERKRQSLLYCARN</sequence>
<evidence type="ECO:0000313" key="2">
    <source>
        <dbReference type="Proteomes" id="UP001221757"/>
    </source>
</evidence>
<dbReference type="EMBL" id="JARKIE010000076">
    <property type="protein sequence ID" value="KAJ7688817.1"/>
    <property type="molecule type" value="Genomic_DNA"/>
</dbReference>
<keyword evidence="2" id="KW-1185">Reference proteome</keyword>
<organism evidence="1 2">
    <name type="scientific">Mycena rosella</name>
    <name type="common">Pink bonnet</name>
    <name type="synonym">Agaricus rosellus</name>
    <dbReference type="NCBI Taxonomy" id="1033263"/>
    <lineage>
        <taxon>Eukaryota</taxon>
        <taxon>Fungi</taxon>
        <taxon>Dikarya</taxon>
        <taxon>Basidiomycota</taxon>
        <taxon>Agaricomycotina</taxon>
        <taxon>Agaricomycetes</taxon>
        <taxon>Agaricomycetidae</taxon>
        <taxon>Agaricales</taxon>
        <taxon>Marasmiineae</taxon>
        <taxon>Mycenaceae</taxon>
        <taxon>Mycena</taxon>
    </lineage>
</organism>
<accession>A0AAD7GD47</accession>
<proteinExistence type="predicted"/>
<comment type="caution">
    <text evidence="1">The sequence shown here is derived from an EMBL/GenBank/DDBJ whole genome shotgun (WGS) entry which is preliminary data.</text>
</comment>
<dbReference type="Proteomes" id="UP001221757">
    <property type="component" value="Unassembled WGS sequence"/>
</dbReference>
<protein>
    <submittedName>
        <fullName evidence="1">Uncharacterized protein</fullName>
    </submittedName>
</protein>
<name>A0AAD7GD47_MYCRO</name>
<reference evidence="1" key="1">
    <citation type="submission" date="2023-03" db="EMBL/GenBank/DDBJ databases">
        <title>Massive genome expansion in bonnet fungi (Mycena s.s.) driven by repeated elements and novel gene families across ecological guilds.</title>
        <authorList>
            <consortium name="Lawrence Berkeley National Laboratory"/>
            <person name="Harder C.B."/>
            <person name="Miyauchi S."/>
            <person name="Viragh M."/>
            <person name="Kuo A."/>
            <person name="Thoen E."/>
            <person name="Andreopoulos B."/>
            <person name="Lu D."/>
            <person name="Skrede I."/>
            <person name="Drula E."/>
            <person name="Henrissat B."/>
            <person name="Morin E."/>
            <person name="Kohler A."/>
            <person name="Barry K."/>
            <person name="LaButti K."/>
            <person name="Morin E."/>
            <person name="Salamov A."/>
            <person name="Lipzen A."/>
            <person name="Mereny Z."/>
            <person name="Hegedus B."/>
            <person name="Baldrian P."/>
            <person name="Stursova M."/>
            <person name="Weitz H."/>
            <person name="Taylor A."/>
            <person name="Grigoriev I.V."/>
            <person name="Nagy L.G."/>
            <person name="Martin F."/>
            <person name="Kauserud H."/>
        </authorList>
    </citation>
    <scope>NUCLEOTIDE SEQUENCE</scope>
    <source>
        <strain evidence="1">CBHHK067</strain>
    </source>
</reference>
<dbReference type="AlphaFoldDB" id="A0AAD7GD47"/>
<evidence type="ECO:0000313" key="1">
    <source>
        <dbReference type="EMBL" id="KAJ7688817.1"/>
    </source>
</evidence>